<comment type="subcellular location">
    <subcellularLocation>
        <location evidence="1">Membrane</location>
        <topology evidence="1">Multi-pass membrane protein</topology>
    </subcellularLocation>
</comment>
<dbReference type="InterPro" id="IPR049326">
    <property type="entry name" value="Rhodopsin_dom_fungi"/>
</dbReference>
<evidence type="ECO:0000256" key="1">
    <source>
        <dbReference type="ARBA" id="ARBA00004141"/>
    </source>
</evidence>
<feature type="region of interest" description="Disordered" evidence="6">
    <location>
        <begin position="595"/>
        <end position="614"/>
    </location>
</feature>
<dbReference type="InParanoid" id="B0DV95"/>
<protein>
    <submittedName>
        <fullName evidence="9">Predicted protein</fullName>
    </submittedName>
</protein>
<dbReference type="Proteomes" id="UP000001194">
    <property type="component" value="Unassembled WGS sequence"/>
</dbReference>
<feature type="compositionally biased region" description="Acidic residues" evidence="6">
    <location>
        <begin position="549"/>
        <end position="558"/>
    </location>
</feature>
<dbReference type="PANTHER" id="PTHR33048">
    <property type="entry name" value="PTH11-LIKE INTEGRAL MEMBRANE PROTEIN (AFU_ORTHOLOGUE AFUA_5G11245)"/>
    <property type="match status" value="1"/>
</dbReference>
<evidence type="ECO:0000313" key="10">
    <source>
        <dbReference type="Proteomes" id="UP000001194"/>
    </source>
</evidence>
<feature type="domain" description="Rhodopsin" evidence="8">
    <location>
        <begin position="348"/>
        <end position="523"/>
    </location>
</feature>
<dbReference type="GO" id="GO:0016020">
    <property type="term" value="C:membrane"/>
    <property type="evidence" value="ECO:0007669"/>
    <property type="project" value="UniProtKB-SubCell"/>
</dbReference>
<gene>
    <name evidence="9" type="ORF">LACBIDRAFT_295579</name>
</gene>
<organism evidence="10">
    <name type="scientific">Laccaria bicolor (strain S238N-H82 / ATCC MYA-4686)</name>
    <name type="common">Bicoloured deceiver</name>
    <name type="synonym">Laccaria laccata var. bicolor</name>
    <dbReference type="NCBI Taxonomy" id="486041"/>
    <lineage>
        <taxon>Eukaryota</taxon>
        <taxon>Fungi</taxon>
        <taxon>Dikarya</taxon>
        <taxon>Basidiomycota</taxon>
        <taxon>Agaricomycotina</taxon>
        <taxon>Agaricomycetes</taxon>
        <taxon>Agaricomycetidae</taxon>
        <taxon>Agaricales</taxon>
        <taxon>Agaricineae</taxon>
        <taxon>Hydnangiaceae</taxon>
        <taxon>Laccaria</taxon>
    </lineage>
</organism>
<accession>B0DV95</accession>
<reference evidence="9 10" key="1">
    <citation type="journal article" date="2008" name="Nature">
        <title>The genome of Laccaria bicolor provides insights into mycorrhizal symbiosis.</title>
        <authorList>
            <person name="Martin F."/>
            <person name="Aerts A."/>
            <person name="Ahren D."/>
            <person name="Brun A."/>
            <person name="Danchin E.G.J."/>
            <person name="Duchaussoy F."/>
            <person name="Gibon J."/>
            <person name="Kohler A."/>
            <person name="Lindquist E."/>
            <person name="Pereda V."/>
            <person name="Salamov A."/>
            <person name="Shapiro H.J."/>
            <person name="Wuyts J."/>
            <person name="Blaudez D."/>
            <person name="Buee M."/>
            <person name="Brokstein P."/>
            <person name="Canbaeck B."/>
            <person name="Cohen D."/>
            <person name="Courty P.E."/>
            <person name="Coutinho P.M."/>
            <person name="Delaruelle C."/>
            <person name="Detter J.C."/>
            <person name="Deveau A."/>
            <person name="DiFazio S."/>
            <person name="Duplessis S."/>
            <person name="Fraissinet-Tachet L."/>
            <person name="Lucic E."/>
            <person name="Frey-Klett P."/>
            <person name="Fourrey C."/>
            <person name="Feussner I."/>
            <person name="Gay G."/>
            <person name="Grimwood J."/>
            <person name="Hoegger P.J."/>
            <person name="Jain P."/>
            <person name="Kilaru S."/>
            <person name="Labbe J."/>
            <person name="Lin Y.C."/>
            <person name="Legue V."/>
            <person name="Le Tacon F."/>
            <person name="Marmeisse R."/>
            <person name="Melayah D."/>
            <person name="Montanini B."/>
            <person name="Muratet M."/>
            <person name="Nehls U."/>
            <person name="Niculita-Hirzel H."/>
            <person name="Oudot-Le Secq M.P."/>
            <person name="Peter M."/>
            <person name="Quesneville H."/>
            <person name="Rajashekar B."/>
            <person name="Reich M."/>
            <person name="Rouhier N."/>
            <person name="Schmutz J."/>
            <person name="Yin T."/>
            <person name="Chalot M."/>
            <person name="Henrissat B."/>
            <person name="Kuees U."/>
            <person name="Lucas S."/>
            <person name="Van de Peer Y."/>
            <person name="Podila G.K."/>
            <person name="Polle A."/>
            <person name="Pukkila P.J."/>
            <person name="Richardson P.M."/>
            <person name="Rouze P."/>
            <person name="Sanders I.R."/>
            <person name="Stajich J.E."/>
            <person name="Tunlid A."/>
            <person name="Tuskan G."/>
            <person name="Grigoriev I.V."/>
        </authorList>
    </citation>
    <scope>NUCLEOTIDE SEQUENCE [LARGE SCALE GENOMIC DNA]</scope>
    <source>
        <strain evidence="10">S238N-H82 / ATCC MYA-4686</strain>
    </source>
</reference>
<keyword evidence="3 7" id="KW-1133">Transmembrane helix</keyword>
<feature type="transmembrane region" description="Helical" evidence="7">
    <location>
        <begin position="469"/>
        <end position="492"/>
    </location>
</feature>
<evidence type="ECO:0000256" key="2">
    <source>
        <dbReference type="ARBA" id="ARBA00022692"/>
    </source>
</evidence>
<keyword evidence="4 7" id="KW-0472">Membrane</keyword>
<evidence type="ECO:0000256" key="5">
    <source>
        <dbReference type="ARBA" id="ARBA00038359"/>
    </source>
</evidence>
<evidence type="ECO:0000313" key="9">
    <source>
        <dbReference type="EMBL" id="EDR01473.1"/>
    </source>
</evidence>
<evidence type="ECO:0000256" key="3">
    <source>
        <dbReference type="ARBA" id="ARBA00022989"/>
    </source>
</evidence>
<dbReference type="PANTHER" id="PTHR33048:SF47">
    <property type="entry name" value="INTEGRAL MEMBRANE PROTEIN-RELATED"/>
    <property type="match status" value="1"/>
</dbReference>
<dbReference type="RefSeq" id="XP_001887825.1">
    <property type="nucleotide sequence ID" value="XM_001887790.1"/>
</dbReference>
<evidence type="ECO:0000256" key="4">
    <source>
        <dbReference type="ARBA" id="ARBA00023136"/>
    </source>
</evidence>
<dbReference type="Pfam" id="PF20684">
    <property type="entry name" value="Fung_rhodopsin"/>
    <property type="match status" value="1"/>
</dbReference>
<feature type="transmembrane region" description="Helical" evidence="7">
    <location>
        <begin position="347"/>
        <end position="365"/>
    </location>
</feature>
<evidence type="ECO:0000256" key="6">
    <source>
        <dbReference type="SAM" id="MobiDB-lite"/>
    </source>
</evidence>
<evidence type="ECO:0000259" key="8">
    <source>
        <dbReference type="Pfam" id="PF20684"/>
    </source>
</evidence>
<evidence type="ECO:0000256" key="7">
    <source>
        <dbReference type="SAM" id="Phobius"/>
    </source>
</evidence>
<proteinExistence type="inferred from homology"/>
<comment type="similarity">
    <text evidence="5">Belongs to the SAT4 family.</text>
</comment>
<dbReference type="GeneID" id="6083465"/>
<dbReference type="AlphaFoldDB" id="B0DV95"/>
<feature type="transmembrane region" description="Helical" evidence="7">
    <location>
        <begin position="431"/>
        <end position="457"/>
    </location>
</feature>
<dbReference type="HOGENOM" id="CLU_444858_0_0_1"/>
<dbReference type="InterPro" id="IPR052337">
    <property type="entry name" value="SAT4-like"/>
</dbReference>
<keyword evidence="10" id="KW-1185">Reference proteome</keyword>
<dbReference type="EMBL" id="DS547138">
    <property type="protein sequence ID" value="EDR01473.1"/>
    <property type="molecule type" value="Genomic_DNA"/>
</dbReference>
<feature type="region of interest" description="Disordered" evidence="6">
    <location>
        <begin position="539"/>
        <end position="585"/>
    </location>
</feature>
<feature type="transmembrane region" description="Helical" evidence="7">
    <location>
        <begin position="512"/>
        <end position="531"/>
    </location>
</feature>
<feature type="transmembrane region" description="Helical" evidence="7">
    <location>
        <begin position="386"/>
        <end position="407"/>
    </location>
</feature>
<name>B0DV95_LACBS</name>
<feature type="compositionally biased region" description="Basic and acidic residues" evidence="6">
    <location>
        <begin position="559"/>
        <end position="568"/>
    </location>
</feature>
<feature type="compositionally biased region" description="Polar residues" evidence="6">
    <location>
        <begin position="569"/>
        <end position="585"/>
    </location>
</feature>
<sequence>MPLRCPPLTRYIFQCIASTELEVMNFGDGRNFNSIFGVPGIAVMRKSSHSGHRYVAAHSAACHFLCVTPTHGSNSIFRIPAITLTLPTFLYISNSIFQVPAITLTPLNIYTSLPPTGPYTQSNFILGMIFPSPAITTWQHIVLLVVFLPSLPHHGSNSICQVPVITPMPLNIYTSLPIYLIDFVAAHSAPCRSLCVDPPHVYYPCIPVWFSSRDRKQYYSTNMPFHRGKPSAVLKQVDPDMAILLCIAMYSLKKVELMLQFSLGSTFFRPHGDSHAANLPDIGVRRNMHKQLLVFHPHPVLAVAHIVILFQSGSGRGNMLASKSLDARDPRLRLLSPVDKLYQDGRLLLNFFFTSLFQFSTVWLTRVSLALSIARIFPNGHRARRISAALTIIFILNLITTVTVLNVTCQGGGVPWWKVTAKYCGKGPKKVFVGGVVSIILQILSDIVLTATPLVILWRVNLPSRSKRVIRVAFSGSILMLLLFIACCIVSFDPGLMSKPSAALIPPMISQLEMAVSLIVCNFLVTTTLLYKAWRKRFGRPRPEGQSTEAEDSSDVEESSSRPDDTEHSSPSAAEPKSTQSRTIITFTDVMTDSELYQEISTSTKPESGGSKSG</sequence>
<keyword evidence="2 7" id="KW-0812">Transmembrane</keyword>
<dbReference type="OrthoDB" id="3012989at2759"/>
<dbReference type="KEGG" id="lbc:LACBIDRAFT_295579"/>